<evidence type="ECO:0000313" key="2">
    <source>
        <dbReference type="EMBL" id="UTH12785.1"/>
    </source>
</evidence>
<reference evidence="1 3" key="1">
    <citation type="submission" date="2019-09" db="EMBL/GenBank/DDBJ databases">
        <authorList>
            <person name="Mazhar S."/>
            <person name="Altermann E."/>
            <person name="Hill C."/>
            <person name="Mcauliffe O."/>
        </authorList>
    </citation>
    <scope>NUCLEOTIDE SEQUENCE [LARGE SCALE GENOMIC DNA]</scope>
    <source>
        <strain evidence="1 3">ATCC 51831</strain>
    </source>
</reference>
<dbReference type="Proteomes" id="UP000295735">
    <property type="component" value="Unassembled WGS sequence"/>
</dbReference>
<evidence type="ECO:0000313" key="4">
    <source>
        <dbReference type="Proteomes" id="UP001057381"/>
    </source>
</evidence>
<reference evidence="2" key="2">
    <citation type="submission" date="2021-04" db="EMBL/GenBank/DDBJ databases">
        <title>Complete Genome Sequences of Macrococcus spp. from dog and cattle.</title>
        <authorList>
            <person name="Schwendener S."/>
            <person name="Perreten V."/>
        </authorList>
    </citation>
    <scope>NUCLEOTIDE SEQUENCE</scope>
    <source>
        <strain evidence="2">Epi0143-OL</strain>
    </source>
</reference>
<dbReference type="RefSeq" id="WP_149458734.1">
    <property type="nucleotide sequence ID" value="NZ_CP073809.1"/>
</dbReference>
<dbReference type="EMBL" id="SCWC02000002">
    <property type="protein sequence ID" value="KAA1040271.1"/>
    <property type="molecule type" value="Genomic_DNA"/>
</dbReference>
<dbReference type="AlphaFoldDB" id="A0A9Q9BKC5"/>
<accession>A0A9Q9BKC5</accession>
<sequence length="221" mass="25590">MLGIFIMDVSHSTSFHNTEEISHFLRKLERRIEAWSAVLPHSYVNFRMGDELFFVSDSPSSTLVLAYYIKLLWPFNHQPVKFGIAVGEAALPDHSFEHWNDPLIKQARLALDEIKTHELVDFKLAAPVDTALYNDILFYYLTDILQSQTAMQRQVYLMNLTAATQKELAETFQKSISTISTHLKKGRSRQLALILQSLERFDETYEPRMKQLIHDSIKEAD</sequence>
<organism evidence="2 4">
    <name type="scientific">Macrococcus equipercicus</name>
    <dbReference type="NCBI Taxonomy" id="69967"/>
    <lineage>
        <taxon>Bacteria</taxon>
        <taxon>Bacillati</taxon>
        <taxon>Bacillota</taxon>
        <taxon>Bacilli</taxon>
        <taxon>Bacillales</taxon>
        <taxon>Staphylococcaceae</taxon>
        <taxon>Macrococcus</taxon>
    </lineage>
</organism>
<gene>
    <name evidence="1" type="ORF">ERX35_004580</name>
    <name evidence="2" type="ORF">KFV11_05710</name>
</gene>
<evidence type="ECO:0000313" key="3">
    <source>
        <dbReference type="Proteomes" id="UP000295735"/>
    </source>
</evidence>
<dbReference type="KEGG" id="mequ:KFV11_05710"/>
<keyword evidence="3" id="KW-1185">Reference proteome</keyword>
<name>A0A9Q9BKC5_9STAP</name>
<evidence type="ECO:0000313" key="1">
    <source>
        <dbReference type="EMBL" id="KAA1040271.1"/>
    </source>
</evidence>
<dbReference type="Proteomes" id="UP001057381">
    <property type="component" value="Chromosome"/>
</dbReference>
<protein>
    <submittedName>
        <fullName evidence="2">Uncharacterized protein</fullName>
    </submittedName>
</protein>
<dbReference type="EMBL" id="CP073809">
    <property type="protein sequence ID" value="UTH12785.1"/>
    <property type="molecule type" value="Genomic_DNA"/>
</dbReference>
<dbReference type="OrthoDB" id="2417235at2"/>
<proteinExistence type="predicted"/>